<dbReference type="GO" id="GO:0005525">
    <property type="term" value="F:GTP binding"/>
    <property type="evidence" value="ECO:0007669"/>
    <property type="project" value="UniProtKB-KW"/>
</dbReference>
<organism evidence="10 11">
    <name type="scientific">Saccharothrix australiensis</name>
    <dbReference type="NCBI Taxonomy" id="2072"/>
    <lineage>
        <taxon>Bacteria</taxon>
        <taxon>Bacillati</taxon>
        <taxon>Actinomycetota</taxon>
        <taxon>Actinomycetes</taxon>
        <taxon>Pseudonocardiales</taxon>
        <taxon>Pseudonocardiaceae</taxon>
        <taxon>Saccharothrix</taxon>
    </lineage>
</organism>
<dbReference type="PANTHER" id="PTHR19136">
    <property type="entry name" value="MOLYBDENUM COFACTOR GUANYLYLTRANSFERASE"/>
    <property type="match status" value="1"/>
</dbReference>
<evidence type="ECO:0000256" key="4">
    <source>
        <dbReference type="ARBA" id="ARBA00022741"/>
    </source>
</evidence>
<dbReference type="SUPFAM" id="SSF53448">
    <property type="entry name" value="Nucleotide-diphospho-sugar transferases"/>
    <property type="match status" value="1"/>
</dbReference>
<comment type="caution">
    <text evidence="10">The sequence shown here is derived from an EMBL/GenBank/DDBJ whole genome shotgun (WGS) entry which is preliminary data.</text>
</comment>
<protein>
    <submittedName>
        <fullName evidence="10">Molybdopterin-guanine dinucleotide biosynthesis protein A</fullName>
    </submittedName>
</protein>
<keyword evidence="11" id="KW-1185">Reference proteome</keyword>
<evidence type="ECO:0000256" key="7">
    <source>
        <dbReference type="ARBA" id="ARBA00023150"/>
    </source>
</evidence>
<evidence type="ECO:0000259" key="9">
    <source>
        <dbReference type="Pfam" id="PF12804"/>
    </source>
</evidence>
<accession>A0A495W2Q1</accession>
<dbReference type="InterPro" id="IPR025877">
    <property type="entry name" value="MobA-like_NTP_Trfase"/>
</dbReference>
<dbReference type="InterPro" id="IPR029044">
    <property type="entry name" value="Nucleotide-diphossugar_trans"/>
</dbReference>
<evidence type="ECO:0000313" key="11">
    <source>
        <dbReference type="Proteomes" id="UP000282084"/>
    </source>
</evidence>
<dbReference type="Gene3D" id="3.90.550.10">
    <property type="entry name" value="Spore Coat Polysaccharide Biosynthesis Protein SpsA, Chain A"/>
    <property type="match status" value="1"/>
</dbReference>
<keyword evidence="5" id="KW-0460">Magnesium</keyword>
<dbReference type="GO" id="GO:0046872">
    <property type="term" value="F:metal ion binding"/>
    <property type="evidence" value="ECO:0007669"/>
    <property type="project" value="UniProtKB-KW"/>
</dbReference>
<sequence length="326" mass="33461">MRACCGRRRWTAPVRPAVARPRAVRACAHAPRTVDLDRAEELLRGLLAETVAAGDLAEASLATGDLVVVHQRQGRLDDALALCDTAGAGHLDLAKALGRPGGSRADRGRTGQGVTVPADRAEPVAGAGRVGHRGRVEHPGRVEHRDWDAVILAGGRGSRLGGVDKAAVEIAGRTLLDHALGAVRDAGRVVVVGPAKDVPGVAWAREEPPGGGPVAGLAAGLAHVAAGLVVVLAVDQPGVTRATVGRLLATGAPAVLVDDGGHRQWLAGLWPTGALRSALPAEPRGVALRSVLGPLDPVAVPALPGEARDVDTPSDLRWTPSQEPHR</sequence>
<feature type="domain" description="MobA-like NTP transferase" evidence="9">
    <location>
        <begin position="149"/>
        <end position="293"/>
    </location>
</feature>
<name>A0A495W2Q1_9PSEU</name>
<keyword evidence="4" id="KW-0547">Nucleotide-binding</keyword>
<keyword evidence="7" id="KW-0501">Molybdenum cofactor biosynthesis</keyword>
<dbReference type="GO" id="GO:0016779">
    <property type="term" value="F:nucleotidyltransferase activity"/>
    <property type="evidence" value="ECO:0007669"/>
    <property type="project" value="TreeGrafter"/>
</dbReference>
<dbReference type="CDD" id="cd02503">
    <property type="entry name" value="MobA"/>
    <property type="match status" value="1"/>
</dbReference>
<evidence type="ECO:0000256" key="8">
    <source>
        <dbReference type="SAM" id="MobiDB-lite"/>
    </source>
</evidence>
<evidence type="ECO:0000256" key="3">
    <source>
        <dbReference type="ARBA" id="ARBA00022723"/>
    </source>
</evidence>
<keyword evidence="6" id="KW-0342">GTP-binding</keyword>
<keyword evidence="3" id="KW-0479">Metal-binding</keyword>
<keyword evidence="1" id="KW-0963">Cytoplasm</keyword>
<gene>
    <name evidence="10" type="ORF">C8E97_4669</name>
</gene>
<reference evidence="10 11" key="1">
    <citation type="submission" date="2018-10" db="EMBL/GenBank/DDBJ databases">
        <title>Sequencing the genomes of 1000 actinobacteria strains.</title>
        <authorList>
            <person name="Klenk H.-P."/>
        </authorList>
    </citation>
    <scope>NUCLEOTIDE SEQUENCE [LARGE SCALE GENOMIC DNA]</scope>
    <source>
        <strain evidence="10 11">DSM 43800</strain>
    </source>
</reference>
<evidence type="ECO:0000256" key="2">
    <source>
        <dbReference type="ARBA" id="ARBA00022679"/>
    </source>
</evidence>
<dbReference type="RefSeq" id="WP_211347117.1">
    <property type="nucleotide sequence ID" value="NZ_RBXO01000001.1"/>
</dbReference>
<dbReference type="PANTHER" id="PTHR19136:SF81">
    <property type="entry name" value="MOLYBDENUM COFACTOR GUANYLYLTRANSFERASE"/>
    <property type="match status" value="1"/>
</dbReference>
<proteinExistence type="predicted"/>
<evidence type="ECO:0000313" key="10">
    <source>
        <dbReference type="EMBL" id="RKT55981.1"/>
    </source>
</evidence>
<feature type="region of interest" description="Disordered" evidence="8">
    <location>
        <begin position="301"/>
        <end position="326"/>
    </location>
</feature>
<dbReference type="Pfam" id="PF12804">
    <property type="entry name" value="NTP_transf_3"/>
    <property type="match status" value="1"/>
</dbReference>
<evidence type="ECO:0000256" key="6">
    <source>
        <dbReference type="ARBA" id="ARBA00023134"/>
    </source>
</evidence>
<evidence type="ECO:0000256" key="5">
    <source>
        <dbReference type="ARBA" id="ARBA00022842"/>
    </source>
</evidence>
<dbReference type="Proteomes" id="UP000282084">
    <property type="component" value="Unassembled WGS sequence"/>
</dbReference>
<keyword evidence="2" id="KW-0808">Transferase</keyword>
<evidence type="ECO:0000256" key="1">
    <source>
        <dbReference type="ARBA" id="ARBA00022490"/>
    </source>
</evidence>
<dbReference type="GO" id="GO:0006777">
    <property type="term" value="P:Mo-molybdopterin cofactor biosynthetic process"/>
    <property type="evidence" value="ECO:0007669"/>
    <property type="project" value="UniProtKB-KW"/>
</dbReference>
<dbReference type="AlphaFoldDB" id="A0A495W2Q1"/>
<dbReference type="InterPro" id="IPR013482">
    <property type="entry name" value="Molybde_CF_guanTrfase"/>
</dbReference>
<dbReference type="EMBL" id="RBXO01000001">
    <property type="protein sequence ID" value="RKT55981.1"/>
    <property type="molecule type" value="Genomic_DNA"/>
</dbReference>